<protein>
    <submittedName>
        <fullName evidence="2">Uncharacterized protein</fullName>
    </submittedName>
</protein>
<sequence length="80" mass="9211">DIDPERKPNDEIHTRLVRRKLKTQIDHLSGSEQENEEEKQIFSSNAISNIDSSLQTPVTKPQKQNNKKIPSQVQKSDDTE</sequence>
<proteinExistence type="predicted"/>
<dbReference type="Proteomes" id="UP000324800">
    <property type="component" value="Unassembled WGS sequence"/>
</dbReference>
<feature type="compositionally biased region" description="Polar residues" evidence="1">
    <location>
        <begin position="41"/>
        <end position="74"/>
    </location>
</feature>
<organism evidence="2 3">
    <name type="scientific">Streblomastix strix</name>
    <dbReference type="NCBI Taxonomy" id="222440"/>
    <lineage>
        <taxon>Eukaryota</taxon>
        <taxon>Metamonada</taxon>
        <taxon>Preaxostyla</taxon>
        <taxon>Oxymonadida</taxon>
        <taxon>Streblomastigidae</taxon>
        <taxon>Streblomastix</taxon>
    </lineage>
</organism>
<comment type="caution">
    <text evidence="2">The sequence shown here is derived from an EMBL/GenBank/DDBJ whole genome shotgun (WGS) entry which is preliminary data.</text>
</comment>
<dbReference type="EMBL" id="SNRW01017119">
    <property type="protein sequence ID" value="KAA6368670.1"/>
    <property type="molecule type" value="Genomic_DNA"/>
</dbReference>
<feature type="non-terminal residue" evidence="2">
    <location>
        <position position="1"/>
    </location>
</feature>
<accession>A0A5J4UEZ9</accession>
<reference evidence="2 3" key="1">
    <citation type="submission" date="2019-03" db="EMBL/GenBank/DDBJ databases">
        <title>Single cell metagenomics reveals metabolic interactions within the superorganism composed of flagellate Streblomastix strix and complex community of Bacteroidetes bacteria on its surface.</title>
        <authorList>
            <person name="Treitli S.C."/>
            <person name="Kolisko M."/>
            <person name="Husnik F."/>
            <person name="Keeling P."/>
            <person name="Hampl V."/>
        </authorList>
    </citation>
    <scope>NUCLEOTIDE SEQUENCE [LARGE SCALE GENOMIC DNA]</scope>
    <source>
        <strain evidence="2">ST1C</strain>
    </source>
</reference>
<evidence type="ECO:0000313" key="2">
    <source>
        <dbReference type="EMBL" id="KAA6368670.1"/>
    </source>
</evidence>
<feature type="region of interest" description="Disordered" evidence="1">
    <location>
        <begin position="26"/>
        <end position="80"/>
    </location>
</feature>
<dbReference type="AlphaFoldDB" id="A0A5J4UEZ9"/>
<evidence type="ECO:0000313" key="3">
    <source>
        <dbReference type="Proteomes" id="UP000324800"/>
    </source>
</evidence>
<gene>
    <name evidence="2" type="ORF">EZS28_035802</name>
</gene>
<evidence type="ECO:0000256" key="1">
    <source>
        <dbReference type="SAM" id="MobiDB-lite"/>
    </source>
</evidence>
<name>A0A5J4UEZ9_9EUKA</name>